<dbReference type="PANTHER" id="PTHR47332:SF4">
    <property type="entry name" value="SET DOMAIN-CONTAINING PROTEIN 5"/>
    <property type="match status" value="1"/>
</dbReference>
<gene>
    <name evidence="2" type="primary">set5</name>
    <name evidence="2" type="ORF">SNAT2548_LOCUS12553</name>
</gene>
<dbReference type="EMBL" id="CAJNDS010001213">
    <property type="protein sequence ID" value="CAE7252025.1"/>
    <property type="molecule type" value="Genomic_DNA"/>
</dbReference>
<dbReference type="PANTHER" id="PTHR47332">
    <property type="entry name" value="SET DOMAIN-CONTAINING PROTEIN 5"/>
    <property type="match status" value="1"/>
</dbReference>
<protein>
    <submittedName>
        <fullName evidence="2">Set5 protein</fullName>
    </submittedName>
</protein>
<evidence type="ECO:0000313" key="3">
    <source>
        <dbReference type="Proteomes" id="UP000604046"/>
    </source>
</evidence>
<dbReference type="Proteomes" id="UP000604046">
    <property type="component" value="Unassembled WGS sequence"/>
</dbReference>
<dbReference type="InterPro" id="IPR053185">
    <property type="entry name" value="SET_domain_protein"/>
</dbReference>
<dbReference type="SMART" id="SM00317">
    <property type="entry name" value="SET"/>
    <property type="match status" value="1"/>
</dbReference>
<comment type="caution">
    <text evidence="2">The sequence shown here is derived from an EMBL/GenBank/DDBJ whole genome shotgun (WGS) entry which is preliminary data.</text>
</comment>
<dbReference type="InterPro" id="IPR046341">
    <property type="entry name" value="SET_dom_sf"/>
</dbReference>
<proteinExistence type="predicted"/>
<dbReference type="OrthoDB" id="265717at2759"/>
<evidence type="ECO:0000313" key="2">
    <source>
        <dbReference type="EMBL" id="CAE7252025.1"/>
    </source>
</evidence>
<keyword evidence="3" id="KW-1185">Reference proteome</keyword>
<dbReference type="AlphaFoldDB" id="A0A812LT05"/>
<sequence>MINIVKEPRLSVSTCCLAPSVRRPADVDTCSWSGRRGHSLYIVASAFAGSGQGVGANERLVATTRSKGTRRCPGSARPSVRRYVAAGHRYGIEEIEGKGLGIIANQNLEAGDLVFAETPQLTFETDSNQAIQQVKGKFAALPSKMQDEIMGLADAWSSRGRKTLRGIIETNGIECEPAGQSISRKAIFLNLSRLNHSCNANCDYSWNERDQRMEVYAQTAICEGEELSISYIDIREPRQVRQQMLQDNWQFRCSCSVCSMRMHAASDKRRLRIGELSALLYSSRSSTKKFRIAKRLLRLYKEENFAVKSYNLEACKFGYDAALELDDFEAAPRFAQLGLRCALICHGRDHETTKEHHGNRASF</sequence>
<dbReference type="PROSITE" id="PS50280">
    <property type="entry name" value="SET"/>
    <property type="match status" value="1"/>
</dbReference>
<dbReference type="InterPro" id="IPR001214">
    <property type="entry name" value="SET_dom"/>
</dbReference>
<accession>A0A812LT05</accession>
<feature type="domain" description="SET" evidence="1">
    <location>
        <begin position="76"/>
        <end position="232"/>
    </location>
</feature>
<name>A0A812LT05_9DINO</name>
<dbReference type="Gene3D" id="2.170.270.10">
    <property type="entry name" value="SET domain"/>
    <property type="match status" value="1"/>
</dbReference>
<evidence type="ECO:0000259" key="1">
    <source>
        <dbReference type="PROSITE" id="PS50280"/>
    </source>
</evidence>
<organism evidence="2 3">
    <name type="scientific">Symbiodinium natans</name>
    <dbReference type="NCBI Taxonomy" id="878477"/>
    <lineage>
        <taxon>Eukaryota</taxon>
        <taxon>Sar</taxon>
        <taxon>Alveolata</taxon>
        <taxon>Dinophyceae</taxon>
        <taxon>Suessiales</taxon>
        <taxon>Symbiodiniaceae</taxon>
        <taxon>Symbiodinium</taxon>
    </lineage>
</organism>
<dbReference type="Pfam" id="PF00856">
    <property type="entry name" value="SET"/>
    <property type="match status" value="1"/>
</dbReference>
<dbReference type="CDD" id="cd20071">
    <property type="entry name" value="SET_SMYD"/>
    <property type="match status" value="1"/>
</dbReference>
<dbReference type="SUPFAM" id="SSF82199">
    <property type="entry name" value="SET domain"/>
    <property type="match status" value="1"/>
</dbReference>
<reference evidence="2" key="1">
    <citation type="submission" date="2021-02" db="EMBL/GenBank/DDBJ databases">
        <authorList>
            <person name="Dougan E. K."/>
            <person name="Rhodes N."/>
            <person name="Thang M."/>
            <person name="Chan C."/>
        </authorList>
    </citation>
    <scope>NUCLEOTIDE SEQUENCE</scope>
</reference>